<name>A0AA39TDF1_ACESA</name>
<comment type="caution">
    <text evidence="2">The sequence shown here is derived from an EMBL/GenBank/DDBJ whole genome shotgun (WGS) entry which is preliminary data.</text>
</comment>
<proteinExistence type="predicted"/>
<dbReference type="Proteomes" id="UP001168877">
    <property type="component" value="Unassembled WGS sequence"/>
</dbReference>
<sequence length="169" mass="18584">MEEHPTPGDSDLVTDLLIREQIGDCSSVGSQIFFFFFPKSSSSSSLDEHVYLVDENRQILNTHSPSHTNPPPSPTHSPTPSLTTATTHSPPKLHHRCNIPSIEDLRRDRNIPFIAATATRDFGGPEVGIFELETGQDSASWMAVREEGVVVTRMERIGIVGSDVVYDGL</sequence>
<keyword evidence="3" id="KW-1185">Reference proteome</keyword>
<feature type="region of interest" description="Disordered" evidence="1">
    <location>
        <begin position="61"/>
        <end position="96"/>
    </location>
</feature>
<protein>
    <submittedName>
        <fullName evidence="2">Uncharacterized protein</fullName>
    </submittedName>
</protein>
<evidence type="ECO:0000313" key="2">
    <source>
        <dbReference type="EMBL" id="KAK0605543.1"/>
    </source>
</evidence>
<reference evidence="2" key="2">
    <citation type="submission" date="2023-06" db="EMBL/GenBank/DDBJ databases">
        <authorList>
            <person name="Swenson N.G."/>
            <person name="Wegrzyn J.L."/>
            <person name="Mcevoy S.L."/>
        </authorList>
    </citation>
    <scope>NUCLEOTIDE SEQUENCE</scope>
    <source>
        <strain evidence="2">NS2018</strain>
        <tissue evidence="2">Leaf</tissue>
    </source>
</reference>
<evidence type="ECO:0000256" key="1">
    <source>
        <dbReference type="SAM" id="MobiDB-lite"/>
    </source>
</evidence>
<accession>A0AA39TDF1</accession>
<gene>
    <name evidence="2" type="ORF">LWI29_027956</name>
</gene>
<organism evidence="2 3">
    <name type="scientific">Acer saccharum</name>
    <name type="common">Sugar maple</name>
    <dbReference type="NCBI Taxonomy" id="4024"/>
    <lineage>
        <taxon>Eukaryota</taxon>
        <taxon>Viridiplantae</taxon>
        <taxon>Streptophyta</taxon>
        <taxon>Embryophyta</taxon>
        <taxon>Tracheophyta</taxon>
        <taxon>Spermatophyta</taxon>
        <taxon>Magnoliopsida</taxon>
        <taxon>eudicotyledons</taxon>
        <taxon>Gunneridae</taxon>
        <taxon>Pentapetalae</taxon>
        <taxon>rosids</taxon>
        <taxon>malvids</taxon>
        <taxon>Sapindales</taxon>
        <taxon>Sapindaceae</taxon>
        <taxon>Hippocastanoideae</taxon>
        <taxon>Acereae</taxon>
        <taxon>Acer</taxon>
    </lineage>
</organism>
<dbReference type="AlphaFoldDB" id="A0AA39TDF1"/>
<feature type="compositionally biased region" description="Pro residues" evidence="1">
    <location>
        <begin position="68"/>
        <end position="77"/>
    </location>
</feature>
<evidence type="ECO:0000313" key="3">
    <source>
        <dbReference type="Proteomes" id="UP001168877"/>
    </source>
</evidence>
<dbReference type="EMBL" id="JAUESC010000002">
    <property type="protein sequence ID" value="KAK0605543.1"/>
    <property type="molecule type" value="Genomic_DNA"/>
</dbReference>
<reference evidence="2" key="1">
    <citation type="journal article" date="2022" name="Plant J.">
        <title>Strategies of tolerance reflected in two North American maple genomes.</title>
        <authorList>
            <person name="McEvoy S.L."/>
            <person name="Sezen U.U."/>
            <person name="Trouern-Trend A."/>
            <person name="McMahon S.M."/>
            <person name="Schaberg P.G."/>
            <person name="Yang J."/>
            <person name="Wegrzyn J.L."/>
            <person name="Swenson N.G."/>
        </authorList>
    </citation>
    <scope>NUCLEOTIDE SEQUENCE</scope>
    <source>
        <strain evidence="2">NS2018</strain>
    </source>
</reference>
<feature type="compositionally biased region" description="Low complexity" evidence="1">
    <location>
        <begin position="78"/>
        <end position="90"/>
    </location>
</feature>